<sequence length="455" mass="51057">MATFTASGALLTNGDYYGTLAAVRDLGKQGIPIWLADSGATQAAASRYVRHHLPCPDRHQSFSALNQVGDWLIELGQRHPGLVLYPTSDDMAWIMAVRQNDLQAHYRLFQAPERAVFRLLNKASLYQTAAAHGLPAPATYYPDSPDSLNAIAARLTSEAGFPVIVKPKTQIGMRTNVKGLVARDATELITHVQTFLDQHSYQPALLAYAPEIRWPMVQAYLPQAASQTYTVAGFIDRHGDLLGVRASFKVLQQPVQIGIGVAFEGRPVLQRLTHKILKLAHAVGYFGVFETEFIYLAEQDQYLLMDFNPRYYGQMNFEIQRGLALPRMVYAAAYGDQTTLSQLAAQAAQTQLPLITTEITPRLDAPEIRQGDHARQRYCAGWLFRFLLRAQQASGRISAAQRQQWLDWIAESAAQGQAFDAIHDPNDPAPERRDKWLLCKKFLRHPRSSYRQHFL</sequence>
<dbReference type="GO" id="GO:0005524">
    <property type="term" value="F:ATP binding"/>
    <property type="evidence" value="ECO:0007669"/>
    <property type="project" value="UniProtKB-UniRule"/>
</dbReference>
<evidence type="ECO:0000256" key="1">
    <source>
        <dbReference type="PROSITE-ProRule" id="PRU00409"/>
    </source>
</evidence>
<dbReference type="RefSeq" id="WP_114403187.1">
    <property type="nucleotide sequence ID" value="NZ_QPGB01000004.1"/>
</dbReference>
<dbReference type="InterPro" id="IPR011761">
    <property type="entry name" value="ATP-grasp"/>
</dbReference>
<keyword evidence="1" id="KW-0547">Nucleotide-binding</keyword>
<dbReference type="SUPFAM" id="SSF56059">
    <property type="entry name" value="Glutathione synthetase ATP-binding domain-like"/>
    <property type="match status" value="1"/>
</dbReference>
<dbReference type="Gene3D" id="3.30.470.20">
    <property type="entry name" value="ATP-grasp fold, B domain"/>
    <property type="match status" value="1"/>
</dbReference>
<dbReference type="EMBL" id="QPGB01000004">
    <property type="protein sequence ID" value="RCS57045.1"/>
    <property type="molecule type" value="Genomic_DNA"/>
</dbReference>
<dbReference type="OrthoDB" id="5372487at2"/>
<dbReference type="PROSITE" id="PS50975">
    <property type="entry name" value="ATP_GRASP"/>
    <property type="match status" value="1"/>
</dbReference>
<dbReference type="AlphaFoldDB" id="A0A368L0S5"/>
<dbReference type="Proteomes" id="UP000252357">
    <property type="component" value="Unassembled WGS sequence"/>
</dbReference>
<comment type="caution">
    <text evidence="3">The sequence shown here is derived from an EMBL/GenBank/DDBJ whole genome shotgun (WGS) entry which is preliminary data.</text>
</comment>
<accession>A0A368L0S5</accession>
<dbReference type="GO" id="GO:0046872">
    <property type="term" value="F:metal ion binding"/>
    <property type="evidence" value="ECO:0007669"/>
    <property type="project" value="InterPro"/>
</dbReference>
<evidence type="ECO:0000313" key="4">
    <source>
        <dbReference type="Proteomes" id="UP000252357"/>
    </source>
</evidence>
<evidence type="ECO:0000313" key="3">
    <source>
        <dbReference type="EMBL" id="RCS57045.1"/>
    </source>
</evidence>
<feature type="domain" description="ATP-grasp" evidence="2">
    <location>
        <begin position="126"/>
        <end position="334"/>
    </location>
</feature>
<dbReference type="Gene3D" id="3.30.1490.20">
    <property type="entry name" value="ATP-grasp fold, A domain"/>
    <property type="match status" value="1"/>
</dbReference>
<keyword evidence="4" id="KW-1185">Reference proteome</keyword>
<name>A0A368L0S5_9BURK</name>
<evidence type="ECO:0000259" key="2">
    <source>
        <dbReference type="PROSITE" id="PS50975"/>
    </source>
</evidence>
<protein>
    <recommendedName>
        <fullName evidence="2">ATP-grasp domain-containing protein</fullName>
    </recommendedName>
</protein>
<keyword evidence="1" id="KW-0067">ATP-binding</keyword>
<organism evidence="3 4">
    <name type="scientific">Parvibium lacunae</name>
    <dbReference type="NCBI Taxonomy" id="1888893"/>
    <lineage>
        <taxon>Bacteria</taxon>
        <taxon>Pseudomonadati</taxon>
        <taxon>Pseudomonadota</taxon>
        <taxon>Betaproteobacteria</taxon>
        <taxon>Burkholderiales</taxon>
        <taxon>Alcaligenaceae</taxon>
        <taxon>Parvibium</taxon>
    </lineage>
</organism>
<proteinExistence type="predicted"/>
<dbReference type="InterPro" id="IPR013815">
    <property type="entry name" value="ATP_grasp_subdomain_1"/>
</dbReference>
<reference evidence="3 4" key="1">
    <citation type="journal article" date="2018" name="Int. J. Syst. Evol. Microbiol.">
        <title>Parvibium lacunae gen. nov., sp. nov., a new member of the family Alcaligenaceae isolated from a freshwater pond.</title>
        <authorList>
            <person name="Chen W.M."/>
            <person name="Xie P.B."/>
            <person name="Hsu M.Y."/>
            <person name="Sheu S.Y."/>
        </authorList>
    </citation>
    <scope>NUCLEOTIDE SEQUENCE [LARGE SCALE GENOMIC DNA]</scope>
    <source>
        <strain evidence="3 4">KMB9</strain>
    </source>
</reference>
<gene>
    <name evidence="3" type="ORF">DU000_09570</name>
</gene>